<dbReference type="EMBL" id="BTRK01000002">
    <property type="protein sequence ID" value="GMR36286.1"/>
    <property type="molecule type" value="Genomic_DNA"/>
</dbReference>
<comment type="caution">
    <text evidence="1">The sequence shown here is derived from an EMBL/GenBank/DDBJ whole genome shotgun (WGS) entry which is preliminary data.</text>
</comment>
<dbReference type="PANTHER" id="PTHR31128">
    <property type="entry name" value="PROTEIN CBR-CLEC-135-RELATED"/>
    <property type="match status" value="1"/>
</dbReference>
<dbReference type="AlphaFoldDB" id="A0AAN4Z8X1"/>
<gene>
    <name evidence="1" type="ORF">PMAYCL1PPCAC_06481</name>
</gene>
<keyword evidence="2" id="KW-1185">Reference proteome</keyword>
<feature type="non-terminal residue" evidence="1">
    <location>
        <position position="127"/>
    </location>
</feature>
<sequence length="127" mass="14623">MTNLNDIGSASDLYLGAIASHKAERETRKRSTFKLYHKMPRSSTLEKMDSILQLIVCYRTSRGNYRSLPLPLPLIFDLSHLFEVEHNGDVEAPMLFDSIERLTRYYQAYPLIEVKPDGEACIELFPI</sequence>
<evidence type="ECO:0000313" key="2">
    <source>
        <dbReference type="Proteomes" id="UP001328107"/>
    </source>
</evidence>
<proteinExistence type="predicted"/>
<reference evidence="2" key="1">
    <citation type="submission" date="2022-10" db="EMBL/GenBank/DDBJ databases">
        <title>Genome assembly of Pristionchus species.</title>
        <authorList>
            <person name="Yoshida K."/>
            <person name="Sommer R.J."/>
        </authorList>
    </citation>
    <scope>NUCLEOTIDE SEQUENCE [LARGE SCALE GENOMIC DNA]</scope>
    <source>
        <strain evidence="2">RS5460</strain>
    </source>
</reference>
<dbReference type="Proteomes" id="UP001328107">
    <property type="component" value="Unassembled WGS sequence"/>
</dbReference>
<evidence type="ECO:0000313" key="1">
    <source>
        <dbReference type="EMBL" id="GMR36286.1"/>
    </source>
</evidence>
<protein>
    <submittedName>
        <fullName evidence="1">Uncharacterized protein</fullName>
    </submittedName>
</protein>
<accession>A0AAN4Z8X1</accession>
<name>A0AAN4Z8X1_9BILA</name>
<organism evidence="1 2">
    <name type="scientific">Pristionchus mayeri</name>
    <dbReference type="NCBI Taxonomy" id="1317129"/>
    <lineage>
        <taxon>Eukaryota</taxon>
        <taxon>Metazoa</taxon>
        <taxon>Ecdysozoa</taxon>
        <taxon>Nematoda</taxon>
        <taxon>Chromadorea</taxon>
        <taxon>Rhabditida</taxon>
        <taxon>Rhabditina</taxon>
        <taxon>Diplogasteromorpha</taxon>
        <taxon>Diplogasteroidea</taxon>
        <taxon>Neodiplogasteridae</taxon>
        <taxon>Pristionchus</taxon>
    </lineage>
</organism>